<dbReference type="PROSITE" id="PS51900">
    <property type="entry name" value="CB"/>
    <property type="match status" value="1"/>
</dbReference>
<reference evidence="7 8" key="1">
    <citation type="submission" date="2017-04" db="EMBL/GenBank/DDBJ databases">
        <title>Monoglobus pectinilyticus 14 draft genome.</title>
        <authorList>
            <person name="Kim C."/>
            <person name="Rosendale D.I."/>
            <person name="Kelly W.J."/>
            <person name="Tannock G.W."/>
            <person name="Patchett M.L."/>
            <person name="Jordens J.Z."/>
        </authorList>
    </citation>
    <scope>NUCLEOTIDE SEQUENCE [LARGE SCALE GENOMIC DNA]</scope>
    <source>
        <strain evidence="7 8">14</strain>
    </source>
</reference>
<keyword evidence="8" id="KW-1185">Reference proteome</keyword>
<evidence type="ECO:0000313" key="8">
    <source>
        <dbReference type="Proteomes" id="UP000235589"/>
    </source>
</evidence>
<dbReference type="InterPro" id="IPR044068">
    <property type="entry name" value="CB"/>
</dbReference>
<sequence>MKKRADGRYCKQIRINGKIKSFYGKSEREINRKILAYQDTKEKGEIFKTVAEEWLDEYLLNTPYTTFKKCGKSAYLSLLQEFGNERIKNITSHDVDIFLKRLAAKDYAQKTVATYKSIFNQIFRFAIVNGYTNINPVTSVSLPKNLKKSIRKMPDTKEIEIVNTLHDGFGFLAYFLLYTGLRISETLALNYEDIDRENKIINVNKKIIHDGNNPILINETKTESGTRTVILLDRVAKYLPNKKHGIIFCNEHGDYLTKKQLACRWDKMRKENNLTLTAHQLRHAYATMLFEAGIEAKDAQELMGHKDIKLTQDIYTHIRKERKSETAKKLNSFNF</sequence>
<dbReference type="KEGG" id="mpec:B9O19_00500"/>
<evidence type="ECO:0000256" key="3">
    <source>
        <dbReference type="ARBA" id="ARBA00023172"/>
    </source>
</evidence>
<gene>
    <name evidence="7" type="ORF">B9O19_00500</name>
</gene>
<evidence type="ECO:0000256" key="1">
    <source>
        <dbReference type="ARBA" id="ARBA00008857"/>
    </source>
</evidence>
<dbReference type="InterPro" id="IPR002104">
    <property type="entry name" value="Integrase_catalytic"/>
</dbReference>
<evidence type="ECO:0000259" key="5">
    <source>
        <dbReference type="PROSITE" id="PS51898"/>
    </source>
</evidence>
<dbReference type="InterPro" id="IPR011010">
    <property type="entry name" value="DNA_brk_join_enz"/>
</dbReference>
<dbReference type="AlphaFoldDB" id="A0A2K9P087"/>
<dbReference type="CDD" id="cd01189">
    <property type="entry name" value="INT_ICEBs1_C_like"/>
    <property type="match status" value="1"/>
</dbReference>
<dbReference type="PANTHER" id="PTHR30349:SF64">
    <property type="entry name" value="PROPHAGE INTEGRASE INTD-RELATED"/>
    <property type="match status" value="1"/>
</dbReference>
<dbReference type="InterPro" id="IPR050090">
    <property type="entry name" value="Tyrosine_recombinase_XerCD"/>
</dbReference>
<dbReference type="InterPro" id="IPR013762">
    <property type="entry name" value="Integrase-like_cat_sf"/>
</dbReference>
<protein>
    <submittedName>
        <fullName evidence="7">Putative phage integrase/recombinase</fullName>
    </submittedName>
</protein>
<evidence type="ECO:0000259" key="6">
    <source>
        <dbReference type="PROSITE" id="PS51900"/>
    </source>
</evidence>
<dbReference type="InterPro" id="IPR053876">
    <property type="entry name" value="Phage_int_M"/>
</dbReference>
<comment type="similarity">
    <text evidence="1">Belongs to the 'phage' integrase family.</text>
</comment>
<dbReference type="Pfam" id="PF00589">
    <property type="entry name" value="Phage_integrase"/>
    <property type="match status" value="1"/>
</dbReference>
<keyword evidence="2 4" id="KW-0238">DNA-binding</keyword>
<keyword evidence="3" id="KW-0233">DNA recombination</keyword>
<dbReference type="GO" id="GO:0006310">
    <property type="term" value="P:DNA recombination"/>
    <property type="evidence" value="ECO:0007669"/>
    <property type="project" value="UniProtKB-KW"/>
</dbReference>
<dbReference type="Proteomes" id="UP000235589">
    <property type="component" value="Chromosome"/>
</dbReference>
<organism evidence="7 8">
    <name type="scientific">Monoglobus pectinilyticus</name>
    <dbReference type="NCBI Taxonomy" id="1981510"/>
    <lineage>
        <taxon>Bacteria</taxon>
        <taxon>Bacillati</taxon>
        <taxon>Bacillota</taxon>
        <taxon>Clostridia</taxon>
        <taxon>Monoglobales</taxon>
        <taxon>Monoglobaceae</taxon>
        <taxon>Monoglobus</taxon>
    </lineage>
</organism>
<feature type="domain" description="Core-binding (CB)" evidence="6">
    <location>
        <begin position="45"/>
        <end position="127"/>
    </location>
</feature>
<dbReference type="SUPFAM" id="SSF56349">
    <property type="entry name" value="DNA breaking-rejoining enzymes"/>
    <property type="match status" value="1"/>
</dbReference>
<dbReference type="PROSITE" id="PS51898">
    <property type="entry name" value="TYR_RECOMBINASE"/>
    <property type="match status" value="1"/>
</dbReference>
<dbReference type="OrthoDB" id="9803188at2"/>
<dbReference type="InterPro" id="IPR010998">
    <property type="entry name" value="Integrase_recombinase_N"/>
</dbReference>
<dbReference type="Gene3D" id="1.10.150.130">
    <property type="match status" value="1"/>
</dbReference>
<dbReference type="EMBL" id="CP020991">
    <property type="protein sequence ID" value="AUO18683.1"/>
    <property type="molecule type" value="Genomic_DNA"/>
</dbReference>
<dbReference type="PANTHER" id="PTHR30349">
    <property type="entry name" value="PHAGE INTEGRASE-RELATED"/>
    <property type="match status" value="1"/>
</dbReference>
<dbReference type="GeneID" id="98061921"/>
<dbReference type="GO" id="GO:0015074">
    <property type="term" value="P:DNA integration"/>
    <property type="evidence" value="ECO:0007669"/>
    <property type="project" value="InterPro"/>
</dbReference>
<name>A0A2K9P087_9FIRM</name>
<dbReference type="RefSeq" id="WP_102364966.1">
    <property type="nucleotide sequence ID" value="NZ_CP020991.1"/>
</dbReference>
<evidence type="ECO:0000313" key="7">
    <source>
        <dbReference type="EMBL" id="AUO18683.1"/>
    </source>
</evidence>
<dbReference type="Gene3D" id="1.10.443.10">
    <property type="entry name" value="Intergrase catalytic core"/>
    <property type="match status" value="1"/>
</dbReference>
<evidence type="ECO:0000256" key="4">
    <source>
        <dbReference type="PROSITE-ProRule" id="PRU01248"/>
    </source>
</evidence>
<proteinExistence type="inferred from homology"/>
<dbReference type="GO" id="GO:0003677">
    <property type="term" value="F:DNA binding"/>
    <property type="evidence" value="ECO:0007669"/>
    <property type="project" value="UniProtKB-UniRule"/>
</dbReference>
<accession>A0A2K9P087</accession>
<feature type="domain" description="Tyr recombinase" evidence="5">
    <location>
        <begin position="141"/>
        <end position="328"/>
    </location>
</feature>
<evidence type="ECO:0000256" key="2">
    <source>
        <dbReference type="ARBA" id="ARBA00023125"/>
    </source>
</evidence>
<dbReference type="Pfam" id="PF22022">
    <property type="entry name" value="Phage_int_M"/>
    <property type="match status" value="1"/>
</dbReference>